<organism evidence="3 4">
    <name type="scientific">Rhamnusium bicolor</name>
    <dbReference type="NCBI Taxonomy" id="1586634"/>
    <lineage>
        <taxon>Eukaryota</taxon>
        <taxon>Metazoa</taxon>
        <taxon>Ecdysozoa</taxon>
        <taxon>Arthropoda</taxon>
        <taxon>Hexapoda</taxon>
        <taxon>Insecta</taxon>
        <taxon>Pterygota</taxon>
        <taxon>Neoptera</taxon>
        <taxon>Endopterygota</taxon>
        <taxon>Coleoptera</taxon>
        <taxon>Polyphaga</taxon>
        <taxon>Cucujiformia</taxon>
        <taxon>Chrysomeloidea</taxon>
        <taxon>Cerambycidae</taxon>
        <taxon>Lepturinae</taxon>
        <taxon>Rhagiini</taxon>
        <taxon>Rhamnusium</taxon>
    </lineage>
</organism>
<evidence type="ECO:0000259" key="2">
    <source>
        <dbReference type="Pfam" id="PF11838"/>
    </source>
</evidence>
<dbReference type="InterPro" id="IPR050344">
    <property type="entry name" value="Peptidase_M1_aminopeptidases"/>
</dbReference>
<comment type="similarity">
    <text evidence="1">Belongs to the peptidase M1 family.</text>
</comment>
<dbReference type="AlphaFoldDB" id="A0AAV8Z921"/>
<dbReference type="GO" id="GO:0005615">
    <property type="term" value="C:extracellular space"/>
    <property type="evidence" value="ECO:0007669"/>
    <property type="project" value="TreeGrafter"/>
</dbReference>
<dbReference type="GO" id="GO:0016020">
    <property type="term" value="C:membrane"/>
    <property type="evidence" value="ECO:0007669"/>
    <property type="project" value="TreeGrafter"/>
</dbReference>
<name>A0AAV8Z921_9CUCU</name>
<dbReference type="Gene3D" id="1.10.3480.20">
    <property type="match status" value="1"/>
</dbReference>
<evidence type="ECO:0000256" key="1">
    <source>
        <dbReference type="ARBA" id="ARBA00010136"/>
    </source>
</evidence>
<dbReference type="GO" id="GO:0008270">
    <property type="term" value="F:zinc ion binding"/>
    <property type="evidence" value="ECO:0007669"/>
    <property type="project" value="TreeGrafter"/>
</dbReference>
<dbReference type="Proteomes" id="UP001162156">
    <property type="component" value="Unassembled WGS sequence"/>
</dbReference>
<dbReference type="GO" id="GO:0005737">
    <property type="term" value="C:cytoplasm"/>
    <property type="evidence" value="ECO:0007669"/>
    <property type="project" value="TreeGrafter"/>
</dbReference>
<gene>
    <name evidence="3" type="ORF">NQ314_006145</name>
</gene>
<dbReference type="Pfam" id="PF11838">
    <property type="entry name" value="ERAP1_C"/>
    <property type="match status" value="1"/>
</dbReference>
<dbReference type="GO" id="GO:0070006">
    <property type="term" value="F:metalloaminopeptidase activity"/>
    <property type="evidence" value="ECO:0007669"/>
    <property type="project" value="TreeGrafter"/>
</dbReference>
<accession>A0AAV8Z921</accession>
<dbReference type="GO" id="GO:0006508">
    <property type="term" value="P:proteolysis"/>
    <property type="evidence" value="ECO:0007669"/>
    <property type="project" value="TreeGrafter"/>
</dbReference>
<dbReference type="GO" id="GO:0043171">
    <property type="term" value="P:peptide catabolic process"/>
    <property type="evidence" value="ECO:0007669"/>
    <property type="project" value="TreeGrafter"/>
</dbReference>
<keyword evidence="4" id="KW-1185">Reference proteome</keyword>
<proteinExistence type="inferred from homology"/>
<sequence>MSEPYQKRFVYPTENSPNYDNDKWAIPLTSTSQGVKNFEGFLNVFLRPDQDLSYSGESNTWIMFNLKGGSFYRVNYEEQLWKRIISSLKSAERTEIHVLNRARLVDDIFNIARIGDVSYALAFELADFLVDETEYYPWYSALNAFTYIIGKLEDDEVETNLEVSIHVVLCIARNIYFQRNKNLLFKICRNYIFS</sequence>
<dbReference type="Gene3D" id="2.60.40.1910">
    <property type="match status" value="1"/>
</dbReference>
<dbReference type="EMBL" id="JANEYF010001668">
    <property type="protein sequence ID" value="KAJ8959942.1"/>
    <property type="molecule type" value="Genomic_DNA"/>
</dbReference>
<dbReference type="GO" id="GO:0042277">
    <property type="term" value="F:peptide binding"/>
    <property type="evidence" value="ECO:0007669"/>
    <property type="project" value="TreeGrafter"/>
</dbReference>
<evidence type="ECO:0000313" key="3">
    <source>
        <dbReference type="EMBL" id="KAJ8959942.1"/>
    </source>
</evidence>
<evidence type="ECO:0000313" key="4">
    <source>
        <dbReference type="Proteomes" id="UP001162156"/>
    </source>
</evidence>
<comment type="caution">
    <text evidence="3">The sequence shown here is derived from an EMBL/GenBank/DDBJ whole genome shotgun (WGS) entry which is preliminary data.</text>
</comment>
<dbReference type="InterPro" id="IPR024571">
    <property type="entry name" value="ERAP1-like_C_dom"/>
</dbReference>
<dbReference type="PANTHER" id="PTHR11533">
    <property type="entry name" value="PROTEASE M1 ZINC METALLOPROTEASE"/>
    <property type="match status" value="1"/>
</dbReference>
<dbReference type="PANTHER" id="PTHR11533:SF301">
    <property type="entry name" value="AMINOPEPTIDASE"/>
    <property type="match status" value="1"/>
</dbReference>
<feature type="domain" description="ERAP1-like C-terminal" evidence="2">
    <location>
        <begin position="61"/>
        <end position="161"/>
    </location>
</feature>
<protein>
    <recommendedName>
        <fullName evidence="2">ERAP1-like C-terminal domain-containing protein</fullName>
    </recommendedName>
</protein>
<reference evidence="3" key="1">
    <citation type="journal article" date="2023" name="Insect Mol. Biol.">
        <title>Genome sequencing provides insights into the evolution of gene families encoding plant cell wall-degrading enzymes in longhorned beetles.</title>
        <authorList>
            <person name="Shin N.R."/>
            <person name="Okamura Y."/>
            <person name="Kirsch R."/>
            <person name="Pauchet Y."/>
        </authorList>
    </citation>
    <scope>NUCLEOTIDE SEQUENCE</scope>
    <source>
        <strain evidence="3">RBIC_L_NR</strain>
    </source>
</reference>